<feature type="region of interest" description="Disordered" evidence="1">
    <location>
        <begin position="1"/>
        <end position="38"/>
    </location>
</feature>
<dbReference type="AlphaFoldDB" id="A0A060WDP6"/>
<evidence type="ECO:0000313" key="2">
    <source>
        <dbReference type="EMBL" id="CDQ65428.1"/>
    </source>
</evidence>
<accession>A0A060WDP6</accession>
<feature type="region of interest" description="Disordered" evidence="1">
    <location>
        <begin position="107"/>
        <end position="157"/>
    </location>
</feature>
<dbReference type="EMBL" id="FR904506">
    <property type="protein sequence ID" value="CDQ65428.1"/>
    <property type="molecule type" value="Genomic_DNA"/>
</dbReference>
<organism evidence="2 3">
    <name type="scientific">Oncorhynchus mykiss</name>
    <name type="common">Rainbow trout</name>
    <name type="synonym">Salmo gairdneri</name>
    <dbReference type="NCBI Taxonomy" id="8022"/>
    <lineage>
        <taxon>Eukaryota</taxon>
        <taxon>Metazoa</taxon>
        <taxon>Chordata</taxon>
        <taxon>Craniata</taxon>
        <taxon>Vertebrata</taxon>
        <taxon>Euteleostomi</taxon>
        <taxon>Actinopterygii</taxon>
        <taxon>Neopterygii</taxon>
        <taxon>Teleostei</taxon>
        <taxon>Protacanthopterygii</taxon>
        <taxon>Salmoniformes</taxon>
        <taxon>Salmonidae</taxon>
        <taxon>Salmoninae</taxon>
        <taxon>Oncorhynchus</taxon>
    </lineage>
</organism>
<name>A0A060WDP6_ONCMY</name>
<evidence type="ECO:0000256" key="1">
    <source>
        <dbReference type="SAM" id="MobiDB-lite"/>
    </source>
</evidence>
<dbReference type="STRING" id="8022.A0A060WDP6"/>
<reference evidence="2" key="2">
    <citation type="submission" date="2014-03" db="EMBL/GenBank/DDBJ databases">
        <authorList>
            <person name="Genoscope - CEA"/>
        </authorList>
    </citation>
    <scope>NUCLEOTIDE SEQUENCE</scope>
</reference>
<dbReference type="PaxDb" id="8022-A0A060WDP6"/>
<dbReference type="Proteomes" id="UP000193380">
    <property type="component" value="Unassembled WGS sequence"/>
</dbReference>
<evidence type="ECO:0000313" key="3">
    <source>
        <dbReference type="Proteomes" id="UP000193380"/>
    </source>
</evidence>
<feature type="compositionally biased region" description="Basic and acidic residues" evidence="1">
    <location>
        <begin position="125"/>
        <end position="138"/>
    </location>
</feature>
<sequence length="217" mass="24319">MEQEAAMWRLGQGGRDGKGCPRYQPPGSPRSTRRTSPACLTREDCREEFDFVSVGNTSRASIQIIPKITVDSLDFEIKLKQSATLPQNPWLSLPVDDLENSYTVTITQNPSPHQRDFMSPNPSECSHHTDQLSNRSRDQPTQTEVHTSPQSRGAQPSDCILQAQDSFEESELSPVCNSLSSTITYAGDVPNYTAESIPTLPWDTYDFHNPKRDTCER</sequence>
<proteinExistence type="predicted"/>
<gene>
    <name evidence="2" type="ORF">GSONMT00073199001</name>
</gene>
<feature type="compositionally biased region" description="Polar residues" evidence="1">
    <location>
        <begin position="139"/>
        <end position="154"/>
    </location>
</feature>
<protein>
    <submittedName>
        <fullName evidence="2">Uncharacterized protein</fullName>
    </submittedName>
</protein>
<reference evidence="2" key="1">
    <citation type="journal article" date="2014" name="Nat. Commun.">
        <title>The rainbow trout genome provides novel insights into evolution after whole-genome duplication in vertebrates.</title>
        <authorList>
            <person name="Berthelot C."/>
            <person name="Brunet F."/>
            <person name="Chalopin D."/>
            <person name="Juanchich A."/>
            <person name="Bernard M."/>
            <person name="Noel B."/>
            <person name="Bento P."/>
            <person name="Da Silva C."/>
            <person name="Labadie K."/>
            <person name="Alberti A."/>
            <person name="Aury J.M."/>
            <person name="Louis A."/>
            <person name="Dehais P."/>
            <person name="Bardou P."/>
            <person name="Montfort J."/>
            <person name="Klopp C."/>
            <person name="Cabau C."/>
            <person name="Gaspin C."/>
            <person name="Thorgaard G.H."/>
            <person name="Boussaha M."/>
            <person name="Quillet E."/>
            <person name="Guyomard R."/>
            <person name="Galiana D."/>
            <person name="Bobe J."/>
            <person name="Volff J.N."/>
            <person name="Genet C."/>
            <person name="Wincker P."/>
            <person name="Jaillon O."/>
            <person name="Roest Crollius H."/>
            <person name="Guiguen Y."/>
        </authorList>
    </citation>
    <scope>NUCLEOTIDE SEQUENCE [LARGE SCALE GENOMIC DNA]</scope>
</reference>